<keyword evidence="2" id="KW-1185">Reference proteome</keyword>
<dbReference type="Proteomes" id="UP001061452">
    <property type="component" value="Unassembled WGS sequence"/>
</dbReference>
<gene>
    <name evidence="1" type="ORF">AA0521_2794</name>
</gene>
<evidence type="ECO:0000313" key="1">
    <source>
        <dbReference type="EMBL" id="GBQ76045.1"/>
    </source>
</evidence>
<sequence length="79" mass="8878">MIVFRIRRMTGPRSLRVQRRIWAMVQGRHAVPVTAWSDAGIQSGRRAPGADGRHAGFQQFGRAFGAVALHINPQFRRIA</sequence>
<protein>
    <recommendedName>
        <fullName evidence="3">Transposase</fullName>
    </recommendedName>
</protein>
<evidence type="ECO:0008006" key="3">
    <source>
        <dbReference type="Google" id="ProtNLM"/>
    </source>
</evidence>
<evidence type="ECO:0000313" key="2">
    <source>
        <dbReference type="Proteomes" id="UP001061452"/>
    </source>
</evidence>
<organism evidence="1 2">
    <name type="scientific">Komagataeibacter intermedius NRIC 0521</name>
    <dbReference type="NCBI Taxonomy" id="1307934"/>
    <lineage>
        <taxon>Bacteria</taxon>
        <taxon>Pseudomonadati</taxon>
        <taxon>Pseudomonadota</taxon>
        <taxon>Alphaproteobacteria</taxon>
        <taxon>Acetobacterales</taxon>
        <taxon>Acetobacteraceae</taxon>
        <taxon>Komagataeibacter</taxon>
    </lineage>
</organism>
<name>A0ABQ0PQK2_9PROT</name>
<dbReference type="EMBL" id="BAQJ01000297">
    <property type="protein sequence ID" value="GBQ76045.1"/>
    <property type="molecule type" value="Genomic_DNA"/>
</dbReference>
<reference evidence="1" key="1">
    <citation type="submission" date="2013-04" db="EMBL/GenBank/DDBJ databases">
        <title>The genome sequencing project of 58 acetic acid bacteria.</title>
        <authorList>
            <person name="Okamoto-Kainuma A."/>
            <person name="Ishikawa M."/>
            <person name="Umino S."/>
            <person name="Koizumi Y."/>
            <person name="Shiwa Y."/>
            <person name="Yoshikawa H."/>
            <person name="Matsutani M."/>
            <person name="Matsushita K."/>
        </authorList>
    </citation>
    <scope>NUCLEOTIDE SEQUENCE</scope>
    <source>
        <strain evidence="1">NRIC 0521</strain>
    </source>
</reference>
<accession>A0ABQ0PQK2</accession>
<proteinExistence type="predicted"/>
<comment type="caution">
    <text evidence="1">The sequence shown here is derived from an EMBL/GenBank/DDBJ whole genome shotgun (WGS) entry which is preliminary data.</text>
</comment>